<dbReference type="InterPro" id="IPR011990">
    <property type="entry name" value="TPR-like_helical_dom_sf"/>
</dbReference>
<dbReference type="STRING" id="953739.SVEN_5708"/>
<dbReference type="Gene3D" id="1.25.40.10">
    <property type="entry name" value="Tetratricopeptide repeat domain"/>
    <property type="match status" value="1"/>
</dbReference>
<dbReference type="EMBL" id="FR845719">
    <property type="protein sequence ID" value="CCA58994.1"/>
    <property type="molecule type" value="Genomic_DNA"/>
</dbReference>
<dbReference type="eggNOG" id="COG0457">
    <property type="taxonomic scope" value="Bacteria"/>
</dbReference>
<evidence type="ECO:0000313" key="2">
    <source>
        <dbReference type="Proteomes" id="UP000006854"/>
    </source>
</evidence>
<dbReference type="SUPFAM" id="SSF48452">
    <property type="entry name" value="TPR-like"/>
    <property type="match status" value="1"/>
</dbReference>
<dbReference type="Proteomes" id="UP000006854">
    <property type="component" value="Chromosome"/>
</dbReference>
<dbReference type="KEGG" id="sve:SVEN_5708"/>
<dbReference type="PATRIC" id="fig|953739.5.peg.930"/>
<evidence type="ECO:0000313" key="1">
    <source>
        <dbReference type="EMBL" id="CCA58994.1"/>
    </source>
</evidence>
<keyword evidence="2" id="KW-1185">Reference proteome</keyword>
<organism evidence="1 2">
    <name type="scientific">Streptomyces venezuelae (strain ATCC 10712 / CBS 650.69 / DSM 40230 / JCM 4526 / NBRC 13096 / PD 04745)</name>
    <dbReference type="NCBI Taxonomy" id="953739"/>
    <lineage>
        <taxon>Bacteria</taxon>
        <taxon>Bacillati</taxon>
        <taxon>Actinomycetota</taxon>
        <taxon>Actinomycetes</taxon>
        <taxon>Kitasatosporales</taxon>
        <taxon>Streptomycetaceae</taxon>
        <taxon>Streptomyces</taxon>
    </lineage>
</organism>
<dbReference type="HOGENOM" id="CLU_514734_0_0_11"/>
<name>F2R9F1_STRVP</name>
<gene>
    <name evidence="1" type="ordered locus">SVEN_5708</name>
</gene>
<dbReference type="AlphaFoldDB" id="F2R9F1"/>
<protein>
    <submittedName>
        <fullName evidence="1">Twin-arginine translocation pathway signal</fullName>
    </submittedName>
</protein>
<sequence>MRSLRSVRYGSATDSTMRLVLTSSHCQCAVGTLMAAVNVGSDSPGSRTAEECGRVTEGRTVAKVTRARRAEIQREANRLRAQCQRDGNSQERTVTVLRAELPELTALEAWRLALGWSRAQAIREVAQVYLADGLLPPALSQALLCRYEHGQAQPGDEYRIMICRAYGADPEQLGLATNHLWCRTCAAPLPVDYGRRQREEQSIDRKASMTTASGLPAIRESVQWAVLDAPEGSPSIVALAEAAVEHYALNYSKHPPATLHDEVRATRNLLSTVVPAADRATARDLRRQVGWLSALLGNLAFHLDDRAGARAHLTLAGAIGESAGEAALTAWSSGALAMVATARQDWDHARGHAEHGLQHAPAGLRRAQLLGWALLPTLAALGHASRADEVVSESDEIMRSAVELPGRFGYDRAEHRLHVAEAHLTLERYDRAAEVARTSIAAAPEHTPGWVAATLVLALAEARDTPEQAAGRALDVLDLIPPTRLRATARTRLARLAGLLDRAANGAGVELVERLRVLPAPIRTDGTAA</sequence>
<reference evidence="1 2" key="1">
    <citation type="journal article" date="2011" name="BMC Genomics">
        <title>Genome-wide analysis of the role of GlnR in Streptomyces venezuelae provides new insights into global nitrogen regulation in actinomycetes.</title>
        <authorList>
            <person name="Pullan S.T."/>
            <person name="Bibb M.J."/>
            <person name="Merrick M."/>
        </authorList>
    </citation>
    <scope>NUCLEOTIDE SEQUENCE [LARGE SCALE GENOMIC DNA]</scope>
    <source>
        <strain evidence="2">ATCC 10712 / CBS 650.69 / DSM 40230 / JCM 4526 / NBRC 13096 / PD 04745</strain>
    </source>
</reference>
<accession>F2R9F1</accession>
<proteinExistence type="predicted"/>